<evidence type="ECO:0000313" key="1">
    <source>
        <dbReference type="EMBL" id="SVD61144.1"/>
    </source>
</evidence>
<dbReference type="EMBL" id="UINC01161764">
    <property type="protein sequence ID" value="SVD61144.1"/>
    <property type="molecule type" value="Genomic_DNA"/>
</dbReference>
<gene>
    <name evidence="1" type="ORF">METZ01_LOCUS413998</name>
</gene>
<feature type="non-terminal residue" evidence="1">
    <location>
        <position position="138"/>
    </location>
</feature>
<sequence>MSKPSVPELTWVTAEGSPRQIGRILGEVGRSAVHEILLGNDSWQASTDSRHASVLQILTENVQSHFPQIWEELVGLSEGLKLPLEQVVAWNCRGDLMSNVPDGCTTVQIPGVMPVIAHNEDGLPGFCGHAFIAEIKPD</sequence>
<proteinExistence type="predicted"/>
<accession>A0A382WR85</accession>
<dbReference type="AlphaFoldDB" id="A0A382WR85"/>
<dbReference type="PANTHER" id="PTHR34180:SF1">
    <property type="entry name" value="BETA-ALANYL-DOPAMINE_CARCININE HYDROLASE"/>
    <property type="match status" value="1"/>
</dbReference>
<protein>
    <submittedName>
        <fullName evidence="1">Uncharacterized protein</fullName>
    </submittedName>
</protein>
<organism evidence="1">
    <name type="scientific">marine metagenome</name>
    <dbReference type="NCBI Taxonomy" id="408172"/>
    <lineage>
        <taxon>unclassified sequences</taxon>
        <taxon>metagenomes</taxon>
        <taxon>ecological metagenomes</taxon>
    </lineage>
</organism>
<dbReference type="PANTHER" id="PTHR34180">
    <property type="entry name" value="PEPTIDASE C45"/>
    <property type="match status" value="1"/>
</dbReference>
<dbReference type="Gene3D" id="1.10.10.2120">
    <property type="match status" value="1"/>
</dbReference>
<dbReference type="NCBIfam" id="NF040521">
    <property type="entry name" value="C45_proenzyme"/>
    <property type="match status" value="1"/>
</dbReference>
<name>A0A382WR85_9ZZZZ</name>
<dbReference type="InterPro" id="IPR047801">
    <property type="entry name" value="Peptidase_C45"/>
</dbReference>
<dbReference type="InterPro" id="IPR047794">
    <property type="entry name" value="C45_proenzyme-like"/>
</dbReference>
<reference evidence="1" key="1">
    <citation type="submission" date="2018-05" db="EMBL/GenBank/DDBJ databases">
        <authorList>
            <person name="Lanie J.A."/>
            <person name="Ng W.-L."/>
            <person name="Kazmierczak K.M."/>
            <person name="Andrzejewski T.M."/>
            <person name="Davidsen T.M."/>
            <person name="Wayne K.J."/>
            <person name="Tettelin H."/>
            <person name="Glass J.I."/>
            <person name="Rusch D."/>
            <person name="Podicherti R."/>
            <person name="Tsui H.-C.T."/>
            <person name="Winkler M.E."/>
        </authorList>
    </citation>
    <scope>NUCLEOTIDE SEQUENCE</scope>
</reference>